<keyword evidence="3" id="KW-1185">Reference proteome</keyword>
<evidence type="ECO:0000313" key="3">
    <source>
        <dbReference type="Proteomes" id="UP000032025"/>
    </source>
</evidence>
<dbReference type="EMBL" id="BBJS01000012">
    <property type="protein sequence ID" value="GAN12615.1"/>
    <property type="molecule type" value="Genomic_DNA"/>
</dbReference>
<evidence type="ECO:0000313" key="2">
    <source>
        <dbReference type="EMBL" id="GAN12615.1"/>
    </source>
</evidence>
<feature type="region of interest" description="Disordered" evidence="1">
    <location>
        <begin position="84"/>
        <end position="105"/>
    </location>
</feature>
<sequence length="105" mass="12139">MAIPLLSVATPARRLIADRADDADTLRRWLADRLVGAVIPSTAAHRTPYPLDRRVYRRRNVIERLFCRFKNWRRIATRYDRHASNYLPPSRSLPPSPSDSNESPT</sequence>
<reference evidence="2 3" key="1">
    <citation type="submission" date="2014-08" db="EMBL/GenBank/DDBJ databases">
        <title>Whole genome shotgun sequence of Sphingomonas paucimobilis NBRC 13935.</title>
        <authorList>
            <person name="Hosoyama A."/>
            <person name="Hashimoto M."/>
            <person name="Hosoyama Y."/>
            <person name="Noguchi M."/>
            <person name="Uohara A."/>
            <person name="Ohji S."/>
            <person name="Katano-Makiyama Y."/>
            <person name="Ichikawa N."/>
            <person name="Kimura A."/>
            <person name="Yamazoe A."/>
            <person name="Fujita N."/>
        </authorList>
    </citation>
    <scope>NUCLEOTIDE SEQUENCE [LARGE SCALE GENOMIC DNA]</scope>
    <source>
        <strain evidence="2 3">NBRC 13935</strain>
    </source>
</reference>
<name>A0A0C9M074_SPHPI</name>
<protein>
    <submittedName>
        <fullName evidence="2">DNA, contig: SP612</fullName>
    </submittedName>
</protein>
<accession>A0A0C9M074</accession>
<dbReference type="AlphaFoldDB" id="A0A0C9M074"/>
<organism evidence="2 3">
    <name type="scientific">Sphingomonas paucimobilis NBRC 13935</name>
    <dbReference type="NCBI Taxonomy" id="1219050"/>
    <lineage>
        <taxon>Bacteria</taxon>
        <taxon>Pseudomonadati</taxon>
        <taxon>Pseudomonadota</taxon>
        <taxon>Alphaproteobacteria</taxon>
        <taxon>Sphingomonadales</taxon>
        <taxon>Sphingomonadaceae</taxon>
        <taxon>Sphingomonas</taxon>
    </lineage>
</organism>
<gene>
    <name evidence="2" type="ORF">SP6_12_00090</name>
</gene>
<proteinExistence type="predicted"/>
<evidence type="ECO:0000256" key="1">
    <source>
        <dbReference type="SAM" id="MobiDB-lite"/>
    </source>
</evidence>
<comment type="caution">
    <text evidence="2">The sequence shown here is derived from an EMBL/GenBank/DDBJ whole genome shotgun (WGS) entry which is preliminary data.</text>
</comment>
<dbReference type="Proteomes" id="UP000032025">
    <property type="component" value="Unassembled WGS sequence"/>
</dbReference>